<dbReference type="EMBL" id="QUMQ01000001">
    <property type="protein sequence ID" value="REF99380.1"/>
    <property type="molecule type" value="Genomic_DNA"/>
</dbReference>
<dbReference type="AlphaFoldDB" id="A0A3D9ZZT6"/>
<evidence type="ECO:0000313" key="2">
    <source>
        <dbReference type="Proteomes" id="UP000256913"/>
    </source>
</evidence>
<dbReference type="InterPro" id="IPR025984">
    <property type="entry name" value="DCTPP"/>
</dbReference>
<protein>
    <submittedName>
        <fullName evidence="1">MazG-like nucleotide pyrophosphohydrolase family protein</fullName>
    </submittedName>
</protein>
<proteinExistence type="predicted"/>
<accession>A0A3D9ZZT6</accession>
<dbReference type="OrthoDB" id="3694202at2"/>
<dbReference type="PANTHER" id="PTHR42702:SF1">
    <property type="entry name" value="REGULATORY PROTEIN FOR BETA-LACTAMASE"/>
    <property type="match status" value="1"/>
</dbReference>
<dbReference type="GO" id="GO:0009143">
    <property type="term" value="P:nucleoside triphosphate catabolic process"/>
    <property type="evidence" value="ECO:0007669"/>
    <property type="project" value="InterPro"/>
</dbReference>
<dbReference type="RefSeq" id="WP_116070565.1">
    <property type="nucleotide sequence ID" value="NZ_BONB01000002.1"/>
</dbReference>
<comment type="caution">
    <text evidence="1">The sequence shown here is derived from an EMBL/GenBank/DDBJ whole genome shotgun (WGS) entry which is preliminary data.</text>
</comment>
<keyword evidence="2" id="KW-1185">Reference proteome</keyword>
<dbReference type="GO" id="GO:0047429">
    <property type="term" value="F:nucleoside triphosphate diphosphatase activity"/>
    <property type="evidence" value="ECO:0007669"/>
    <property type="project" value="InterPro"/>
</dbReference>
<organism evidence="1 2">
    <name type="scientific">Asanoa ferruginea</name>
    <dbReference type="NCBI Taxonomy" id="53367"/>
    <lineage>
        <taxon>Bacteria</taxon>
        <taxon>Bacillati</taxon>
        <taxon>Actinomycetota</taxon>
        <taxon>Actinomycetes</taxon>
        <taxon>Micromonosporales</taxon>
        <taxon>Micromonosporaceae</taxon>
        <taxon>Asanoa</taxon>
    </lineage>
</organism>
<sequence>MNIADAQKLVWENKVAKGFDKSDVPTEFCYIQGELAEAFEAWRTKSESLSEELADVVIYVLGLATMTNIDLAEAVREKISKNAKRRYITDPQTGSHLRVYDGD</sequence>
<dbReference type="Proteomes" id="UP000256913">
    <property type="component" value="Unassembled WGS sequence"/>
</dbReference>
<evidence type="ECO:0000313" key="1">
    <source>
        <dbReference type="EMBL" id="REF99380.1"/>
    </source>
</evidence>
<dbReference type="Gene3D" id="1.10.287.1080">
    <property type="entry name" value="MazG-like"/>
    <property type="match status" value="1"/>
</dbReference>
<keyword evidence="1" id="KW-0378">Hydrolase</keyword>
<name>A0A3D9ZZT6_9ACTN</name>
<reference evidence="1 2" key="1">
    <citation type="submission" date="2018-08" db="EMBL/GenBank/DDBJ databases">
        <title>Sequencing the genomes of 1000 actinobacteria strains.</title>
        <authorList>
            <person name="Klenk H.-P."/>
        </authorList>
    </citation>
    <scope>NUCLEOTIDE SEQUENCE [LARGE SCALE GENOMIC DNA]</scope>
    <source>
        <strain evidence="1 2">DSM 44099</strain>
    </source>
</reference>
<dbReference type="SUPFAM" id="SSF101386">
    <property type="entry name" value="all-alpha NTP pyrophosphatases"/>
    <property type="match status" value="1"/>
</dbReference>
<dbReference type="Pfam" id="PF12643">
    <property type="entry name" value="MazG-like"/>
    <property type="match status" value="1"/>
</dbReference>
<gene>
    <name evidence="1" type="ORF">DFJ67_5416</name>
</gene>
<dbReference type="PANTHER" id="PTHR42702">
    <property type="entry name" value="NUCLEOTIDE PYROPHOSPHOHYDROLASE"/>
    <property type="match status" value="1"/>
</dbReference>